<comment type="caution">
    <text evidence="1">The sequence shown here is derived from an EMBL/GenBank/DDBJ whole genome shotgun (WGS) entry which is preliminary data.</text>
</comment>
<name>A0AAW1H8G4_SAPOF</name>
<evidence type="ECO:0000313" key="1">
    <source>
        <dbReference type="EMBL" id="KAK9672341.1"/>
    </source>
</evidence>
<dbReference type="Proteomes" id="UP001443914">
    <property type="component" value="Unassembled WGS sequence"/>
</dbReference>
<reference evidence="1" key="1">
    <citation type="submission" date="2024-03" db="EMBL/GenBank/DDBJ databases">
        <title>WGS assembly of Saponaria officinalis var. Norfolk2.</title>
        <authorList>
            <person name="Jenkins J."/>
            <person name="Shu S."/>
            <person name="Grimwood J."/>
            <person name="Barry K."/>
            <person name="Goodstein D."/>
            <person name="Schmutz J."/>
            <person name="Leebens-Mack J."/>
            <person name="Osbourn A."/>
        </authorList>
    </citation>
    <scope>NUCLEOTIDE SEQUENCE [LARGE SCALE GENOMIC DNA]</scope>
    <source>
        <strain evidence="1">JIC</strain>
    </source>
</reference>
<sequence>MCVEERAHCSGEYEEVLIKLGGPNLLVDRMRQRNTSLPFPAVEGLLASHNSWMKSKSHFLTFCLVPKEQGADVWDAVHSPGLTETKGHLFFKCSYSFGVMQLVLKWNEIYRRPLSLMGEINWQMKYNKARN</sequence>
<evidence type="ECO:0000313" key="2">
    <source>
        <dbReference type="Proteomes" id="UP001443914"/>
    </source>
</evidence>
<accession>A0AAW1H8G4</accession>
<dbReference type="EMBL" id="JBDFQZ010000012">
    <property type="protein sequence ID" value="KAK9672341.1"/>
    <property type="molecule type" value="Genomic_DNA"/>
</dbReference>
<keyword evidence="2" id="KW-1185">Reference proteome</keyword>
<organism evidence="1 2">
    <name type="scientific">Saponaria officinalis</name>
    <name type="common">Common soapwort</name>
    <name type="synonym">Lychnis saponaria</name>
    <dbReference type="NCBI Taxonomy" id="3572"/>
    <lineage>
        <taxon>Eukaryota</taxon>
        <taxon>Viridiplantae</taxon>
        <taxon>Streptophyta</taxon>
        <taxon>Embryophyta</taxon>
        <taxon>Tracheophyta</taxon>
        <taxon>Spermatophyta</taxon>
        <taxon>Magnoliopsida</taxon>
        <taxon>eudicotyledons</taxon>
        <taxon>Gunneridae</taxon>
        <taxon>Pentapetalae</taxon>
        <taxon>Caryophyllales</taxon>
        <taxon>Caryophyllaceae</taxon>
        <taxon>Caryophylleae</taxon>
        <taxon>Saponaria</taxon>
    </lineage>
</organism>
<protein>
    <submittedName>
        <fullName evidence="1">Uncharacterized protein</fullName>
    </submittedName>
</protein>
<dbReference type="AlphaFoldDB" id="A0AAW1H8G4"/>
<gene>
    <name evidence="1" type="ORF">RND81_12G094300</name>
</gene>
<proteinExistence type="predicted"/>